<dbReference type="PANTHER" id="PTHR43540:SF1">
    <property type="entry name" value="ISOCHORISMATASE HYDROLASE"/>
    <property type="match status" value="1"/>
</dbReference>
<dbReference type="Pfam" id="PF00857">
    <property type="entry name" value="Isochorismatase"/>
    <property type="match status" value="1"/>
</dbReference>
<dbReference type="InterPro" id="IPR050272">
    <property type="entry name" value="Isochorismatase-like_hydrls"/>
</dbReference>
<dbReference type="CDD" id="cd00431">
    <property type="entry name" value="cysteine_hydrolases"/>
    <property type="match status" value="1"/>
</dbReference>
<evidence type="ECO:0000313" key="5">
    <source>
        <dbReference type="EMBL" id="CAD8376249.1"/>
    </source>
</evidence>
<proteinExistence type="inferred from homology"/>
<dbReference type="InterPro" id="IPR036380">
    <property type="entry name" value="Isochorismatase-like_sf"/>
</dbReference>
<evidence type="ECO:0000256" key="1">
    <source>
        <dbReference type="ARBA" id="ARBA00006336"/>
    </source>
</evidence>
<evidence type="ECO:0000259" key="4">
    <source>
        <dbReference type="Pfam" id="PF00857"/>
    </source>
</evidence>
<name>A0A7S0AVX4_9DINO</name>
<keyword evidence="3" id="KW-1133">Transmembrane helix</keyword>
<sequence length="267" mass="29250">MGSLLAWPLRTGTAARDGAWVVLGMVMGFFLSRSFGFLTTRRLAALQARPLPLRRFVWGDFCLLLVHLQRDRCSRNAAVREACPGLGERVAELVALCRARGIEVVHLRDGSAPRISPWHGFWLRMNPNGDASADPAAPEDFAAERAGERVFVGPGYDGVGVDTGLEPHLRAKGRSVVLVCGLTTSCSVHLNALGLFLRGYETFVVGDCCGDRTAKIHQGTLRRECRRSYAVCSLEGVKALLDAGPRFDLLTDFRFVPANTTQFEMCL</sequence>
<gene>
    <name evidence="5" type="ORF">PBAH0796_LOCUS22722</name>
</gene>
<evidence type="ECO:0000256" key="2">
    <source>
        <dbReference type="ARBA" id="ARBA00022801"/>
    </source>
</evidence>
<accession>A0A7S0AVX4</accession>
<feature type="domain" description="Isochorismatase-like" evidence="4">
    <location>
        <begin position="62"/>
        <end position="223"/>
    </location>
</feature>
<dbReference type="SUPFAM" id="SSF52499">
    <property type="entry name" value="Isochorismatase-like hydrolases"/>
    <property type="match status" value="1"/>
</dbReference>
<organism evidence="5">
    <name type="scientific">Pyrodinium bahamense</name>
    <dbReference type="NCBI Taxonomy" id="73915"/>
    <lineage>
        <taxon>Eukaryota</taxon>
        <taxon>Sar</taxon>
        <taxon>Alveolata</taxon>
        <taxon>Dinophyceae</taxon>
        <taxon>Gonyaulacales</taxon>
        <taxon>Pyrocystaceae</taxon>
        <taxon>Pyrodinium</taxon>
    </lineage>
</organism>
<keyword evidence="2" id="KW-0378">Hydrolase</keyword>
<keyword evidence="3" id="KW-0812">Transmembrane</keyword>
<protein>
    <recommendedName>
        <fullName evidence="4">Isochorismatase-like domain-containing protein</fullName>
    </recommendedName>
</protein>
<dbReference type="PANTHER" id="PTHR43540">
    <property type="entry name" value="PEROXYUREIDOACRYLATE/UREIDOACRYLATE AMIDOHYDROLASE-RELATED"/>
    <property type="match status" value="1"/>
</dbReference>
<comment type="similarity">
    <text evidence="1">Belongs to the isochorismatase family.</text>
</comment>
<dbReference type="Gene3D" id="3.40.50.850">
    <property type="entry name" value="Isochorismatase-like"/>
    <property type="match status" value="1"/>
</dbReference>
<feature type="transmembrane region" description="Helical" evidence="3">
    <location>
        <begin position="20"/>
        <end position="39"/>
    </location>
</feature>
<evidence type="ECO:0000256" key="3">
    <source>
        <dbReference type="SAM" id="Phobius"/>
    </source>
</evidence>
<dbReference type="GO" id="GO:0016787">
    <property type="term" value="F:hydrolase activity"/>
    <property type="evidence" value="ECO:0007669"/>
    <property type="project" value="UniProtKB-KW"/>
</dbReference>
<keyword evidence="3" id="KW-0472">Membrane</keyword>
<dbReference type="AlphaFoldDB" id="A0A7S0AVX4"/>
<dbReference type="EMBL" id="HBEG01037243">
    <property type="protein sequence ID" value="CAD8376249.1"/>
    <property type="molecule type" value="Transcribed_RNA"/>
</dbReference>
<reference evidence="5" key="1">
    <citation type="submission" date="2021-01" db="EMBL/GenBank/DDBJ databases">
        <authorList>
            <person name="Corre E."/>
            <person name="Pelletier E."/>
            <person name="Niang G."/>
            <person name="Scheremetjew M."/>
            <person name="Finn R."/>
            <person name="Kale V."/>
            <person name="Holt S."/>
            <person name="Cochrane G."/>
            <person name="Meng A."/>
            <person name="Brown T."/>
            <person name="Cohen L."/>
        </authorList>
    </citation>
    <scope>NUCLEOTIDE SEQUENCE</scope>
    <source>
        <strain evidence="5">Pbaha01</strain>
    </source>
</reference>
<dbReference type="InterPro" id="IPR000868">
    <property type="entry name" value="Isochorismatase-like_dom"/>
</dbReference>